<sequence length="176" mass="20026">MGFAMSWLAVSGKSSEQVLQELELHRTGEVEEFSESVITAVQLPAWFLIVFNDFNPPMLTSTRLMQLANECKVVSCQVEEHVMYSKVACYEMGLDKWQIIHDAQEGIYHLETIGEMPNQFDEIFSVQRQEQDNAGGEDADVDYFFDIPPMLAETITNFRHDQVPDLGVDAPFEVLV</sequence>
<proteinExistence type="predicted"/>
<gene>
    <name evidence="1" type="ORF">RF679_13240</name>
</gene>
<dbReference type="EMBL" id="CP133720">
    <property type="protein sequence ID" value="WMW79610.1"/>
    <property type="molecule type" value="Genomic_DNA"/>
</dbReference>
<organism evidence="1 2">
    <name type="scientific">Undibacterium cyanobacteriorum</name>
    <dbReference type="NCBI Taxonomy" id="3073561"/>
    <lineage>
        <taxon>Bacteria</taxon>
        <taxon>Pseudomonadati</taxon>
        <taxon>Pseudomonadota</taxon>
        <taxon>Betaproteobacteria</taxon>
        <taxon>Burkholderiales</taxon>
        <taxon>Oxalobacteraceae</taxon>
        <taxon>Undibacterium</taxon>
    </lineage>
</organism>
<evidence type="ECO:0000313" key="1">
    <source>
        <dbReference type="EMBL" id="WMW79610.1"/>
    </source>
</evidence>
<keyword evidence="2" id="KW-1185">Reference proteome</keyword>
<reference evidence="1" key="1">
    <citation type="submission" date="2023-09" db="EMBL/GenBank/DDBJ databases">
        <title>Undibacterium sp. 20NA77.5 isolated from freshwater.</title>
        <authorList>
            <person name="Le V."/>
            <person name="Ko S.-R."/>
            <person name="Ahn C.-Y."/>
            <person name="Oh H.-M."/>
        </authorList>
    </citation>
    <scope>NUCLEOTIDE SEQUENCE</scope>
    <source>
        <strain evidence="1">20NA77.5</strain>
    </source>
</reference>
<accession>A0ABY9REG0</accession>
<dbReference type="RefSeq" id="WP_309481105.1">
    <property type="nucleotide sequence ID" value="NZ_CP133720.1"/>
</dbReference>
<evidence type="ECO:0000313" key="2">
    <source>
        <dbReference type="Proteomes" id="UP001181355"/>
    </source>
</evidence>
<dbReference type="Proteomes" id="UP001181355">
    <property type="component" value="Chromosome"/>
</dbReference>
<protein>
    <submittedName>
        <fullName evidence="1">Uncharacterized protein</fullName>
    </submittedName>
</protein>
<name>A0ABY9REG0_9BURK</name>